<gene>
    <name evidence="2" type="ORF">Pyrde_1818</name>
</gene>
<keyword evidence="1" id="KW-1133">Transmembrane helix</keyword>
<feature type="transmembrane region" description="Helical" evidence="1">
    <location>
        <begin position="87"/>
        <end position="105"/>
    </location>
</feature>
<evidence type="ECO:0000313" key="3">
    <source>
        <dbReference type="Proteomes" id="UP000058613"/>
    </source>
</evidence>
<sequence length="162" mass="17437">MKTRSRFYDIFMSLPGSTAKKMLGVTLGMSLPAAPYLVLLAALLVLQNGASRLPYIVLGTVSLWAWASTLGMYIGVKSKEPLTVMRLGNILLVATTVFPPVYYPVTLLPEGTRILAFLLPTVAASHLIAYGPAMYASVATASLLAWLAVCVLILTSIEFVEE</sequence>
<feature type="transmembrane region" description="Helical" evidence="1">
    <location>
        <begin position="53"/>
        <end position="75"/>
    </location>
</feature>
<evidence type="ECO:0000313" key="2">
    <source>
        <dbReference type="EMBL" id="ALL01861.1"/>
    </source>
</evidence>
<dbReference type="KEGG" id="pdl:Pyrde_1818"/>
<dbReference type="OrthoDB" id="97972at2157"/>
<dbReference type="GeneID" id="26100158"/>
<dbReference type="Proteomes" id="UP000058613">
    <property type="component" value="Chromosome"/>
</dbReference>
<accession>A0A0P0N6D9</accession>
<organism evidence="2 3">
    <name type="scientific">Pyrodictium delaneyi</name>
    <dbReference type="NCBI Taxonomy" id="1273541"/>
    <lineage>
        <taxon>Archaea</taxon>
        <taxon>Thermoproteota</taxon>
        <taxon>Thermoprotei</taxon>
        <taxon>Desulfurococcales</taxon>
        <taxon>Pyrodictiaceae</taxon>
        <taxon>Pyrodictium</taxon>
    </lineage>
</organism>
<reference evidence="2 3" key="1">
    <citation type="submission" date="2015-10" db="EMBL/GenBank/DDBJ databases">
        <title>Complete genome sequence of hyperthermophilic archaeon Pyrodictium delaneyi Su06.</title>
        <authorList>
            <person name="Jung J.-H."/>
            <person name="Lin J."/>
            <person name="Holden J.F."/>
            <person name="Park C.-S."/>
        </authorList>
    </citation>
    <scope>NUCLEOTIDE SEQUENCE [LARGE SCALE GENOMIC DNA]</scope>
    <source>
        <strain evidence="2 3">Su06</strain>
    </source>
</reference>
<dbReference type="STRING" id="1273541.Pyrde_1818"/>
<evidence type="ECO:0000256" key="1">
    <source>
        <dbReference type="SAM" id="Phobius"/>
    </source>
</evidence>
<dbReference type="EMBL" id="CP013011">
    <property type="protein sequence ID" value="ALL01861.1"/>
    <property type="molecule type" value="Genomic_DNA"/>
</dbReference>
<feature type="transmembrane region" description="Helical" evidence="1">
    <location>
        <begin position="21"/>
        <end position="47"/>
    </location>
</feature>
<name>A0A0P0N6D9_9CREN</name>
<dbReference type="AlphaFoldDB" id="A0A0P0N6D9"/>
<keyword evidence="1" id="KW-0472">Membrane</keyword>
<feature type="transmembrane region" description="Helical" evidence="1">
    <location>
        <begin position="138"/>
        <end position="157"/>
    </location>
</feature>
<keyword evidence="1" id="KW-0812">Transmembrane</keyword>
<protein>
    <submittedName>
        <fullName evidence="2">Uncharacterized protein</fullName>
    </submittedName>
</protein>
<dbReference type="RefSeq" id="WP_055410144.1">
    <property type="nucleotide sequence ID" value="NZ_CP013011.1"/>
</dbReference>
<proteinExistence type="predicted"/>
<feature type="transmembrane region" description="Helical" evidence="1">
    <location>
        <begin position="111"/>
        <end position="131"/>
    </location>
</feature>